<dbReference type="Proteomes" id="UP000319255">
    <property type="component" value="Unassembled WGS sequence"/>
</dbReference>
<dbReference type="Pfam" id="PF13439">
    <property type="entry name" value="Glyco_transf_4"/>
    <property type="match status" value="1"/>
</dbReference>
<dbReference type="GO" id="GO:0016757">
    <property type="term" value="F:glycosyltransferase activity"/>
    <property type="evidence" value="ECO:0007669"/>
    <property type="project" value="TreeGrafter"/>
</dbReference>
<dbReference type="OrthoDB" id="9790710at2"/>
<keyword evidence="2" id="KW-0808">Transferase</keyword>
<keyword evidence="3" id="KW-1185">Reference proteome</keyword>
<dbReference type="Pfam" id="PF13692">
    <property type="entry name" value="Glyco_trans_1_4"/>
    <property type="match status" value="1"/>
</dbReference>
<dbReference type="EMBL" id="VFRP01000002">
    <property type="protein sequence ID" value="TPE53202.1"/>
    <property type="molecule type" value="Genomic_DNA"/>
</dbReference>
<comment type="caution">
    <text evidence="2">The sequence shown here is derived from an EMBL/GenBank/DDBJ whole genome shotgun (WGS) entry which is preliminary data.</text>
</comment>
<dbReference type="PANTHER" id="PTHR12526">
    <property type="entry name" value="GLYCOSYLTRANSFERASE"/>
    <property type="match status" value="1"/>
</dbReference>
<proteinExistence type="predicted"/>
<gene>
    <name evidence="2" type="ORF">FJM51_04055</name>
</gene>
<dbReference type="Gene3D" id="3.40.50.2000">
    <property type="entry name" value="Glycogen Phosphorylase B"/>
    <property type="match status" value="2"/>
</dbReference>
<feature type="domain" description="Glycosyltransferase subfamily 4-like N-terminal" evidence="1">
    <location>
        <begin position="88"/>
        <end position="161"/>
    </location>
</feature>
<accession>A0A501WWV3</accession>
<dbReference type="AlphaFoldDB" id="A0A501WWV3"/>
<dbReference type="RefSeq" id="WP_140452824.1">
    <property type="nucleotide sequence ID" value="NZ_VFRP01000002.1"/>
</dbReference>
<dbReference type="InterPro" id="IPR028098">
    <property type="entry name" value="Glyco_trans_4-like_N"/>
</dbReference>
<sequence length="344" mass="35708">MRRRLGFVVPGDLDAPTGGYGYDRKLISELRALDWEVEVLGLSGAFPDAGPEERAAVAALLAARPDGEILLIDGLAFGAAPEEMTREAGRLRLVALVHHPLGDESGLDPATRSRLLAAERRALEAAAAVVVTSAATGRRLAEGFGVDPARITVAPPGTDPAARAPGGNTPPRILSVGSLIPRKRHDVLIDALALLADLDWEARIIGSDRLDPDCAAALTARIVARGLDRRIALEGAAADTRAAMTRADVFVLASEYEGYGMAFAEALSQGLPVVACRAGAIADLVPEAAGGLAPPGDPAALAAALRPLLADRRHRAECAEAAWRAGRALPGWPETAARVAEALG</sequence>
<reference evidence="2 3" key="1">
    <citation type="submission" date="2019-06" db="EMBL/GenBank/DDBJ databases">
        <title>A novel bacterium of genus Amaricoccus, isolated from marine sediment.</title>
        <authorList>
            <person name="Huang H."/>
            <person name="Mo K."/>
            <person name="Hu Y."/>
        </authorList>
    </citation>
    <scope>NUCLEOTIDE SEQUENCE [LARGE SCALE GENOMIC DNA]</scope>
    <source>
        <strain evidence="2 3">HB172011</strain>
    </source>
</reference>
<dbReference type="PANTHER" id="PTHR12526:SF636">
    <property type="entry name" value="BLL3647 PROTEIN"/>
    <property type="match status" value="1"/>
</dbReference>
<evidence type="ECO:0000313" key="2">
    <source>
        <dbReference type="EMBL" id="TPE53202.1"/>
    </source>
</evidence>
<dbReference type="CDD" id="cd03801">
    <property type="entry name" value="GT4_PimA-like"/>
    <property type="match status" value="1"/>
</dbReference>
<evidence type="ECO:0000259" key="1">
    <source>
        <dbReference type="Pfam" id="PF13439"/>
    </source>
</evidence>
<name>A0A501WWV3_9RHOB</name>
<evidence type="ECO:0000313" key="3">
    <source>
        <dbReference type="Proteomes" id="UP000319255"/>
    </source>
</evidence>
<organism evidence="2 3">
    <name type="scientific">Amaricoccus solimangrovi</name>
    <dbReference type="NCBI Taxonomy" id="2589815"/>
    <lineage>
        <taxon>Bacteria</taxon>
        <taxon>Pseudomonadati</taxon>
        <taxon>Pseudomonadota</taxon>
        <taxon>Alphaproteobacteria</taxon>
        <taxon>Rhodobacterales</taxon>
        <taxon>Paracoccaceae</taxon>
        <taxon>Amaricoccus</taxon>
    </lineage>
</organism>
<dbReference type="SUPFAM" id="SSF53756">
    <property type="entry name" value="UDP-Glycosyltransferase/glycogen phosphorylase"/>
    <property type="match status" value="1"/>
</dbReference>
<protein>
    <submittedName>
        <fullName evidence="2">Glycosyltransferase family 4 protein</fullName>
    </submittedName>
</protein>